<dbReference type="InParanoid" id="A9UY82"/>
<evidence type="ECO:0000256" key="7">
    <source>
        <dbReference type="ARBA" id="ARBA00023065"/>
    </source>
</evidence>
<dbReference type="eggNOG" id="KOG2189">
    <property type="taxonomic scope" value="Eukaryota"/>
</dbReference>
<evidence type="ECO:0000256" key="9">
    <source>
        <dbReference type="RuleBase" id="RU361189"/>
    </source>
</evidence>
<dbReference type="Proteomes" id="UP000001357">
    <property type="component" value="Unassembled WGS sequence"/>
</dbReference>
<dbReference type="GO" id="GO:0016471">
    <property type="term" value="C:vacuolar proton-transporting V-type ATPase complex"/>
    <property type="evidence" value="ECO:0000318"/>
    <property type="project" value="GO_Central"/>
</dbReference>
<comment type="similarity">
    <text evidence="2 9">Belongs to the V-ATPase 116 kDa subunit family.</text>
</comment>
<dbReference type="OMA" id="FYLWFFL"/>
<dbReference type="GO" id="GO:0046961">
    <property type="term" value="F:proton-transporting ATPase activity, rotational mechanism"/>
    <property type="evidence" value="ECO:0007669"/>
    <property type="project" value="InterPro"/>
</dbReference>
<name>A9UY82_MONBE</name>
<feature type="transmembrane region" description="Helical" evidence="9">
    <location>
        <begin position="546"/>
        <end position="564"/>
    </location>
</feature>
<dbReference type="KEGG" id="mbr:MONBRDRAFT_18895"/>
<dbReference type="STRING" id="81824.A9UY82"/>
<feature type="transmembrane region" description="Helical" evidence="9">
    <location>
        <begin position="768"/>
        <end position="789"/>
    </location>
</feature>
<dbReference type="InterPro" id="IPR002490">
    <property type="entry name" value="V-ATPase_116kDa_su"/>
</dbReference>
<evidence type="ECO:0000256" key="4">
    <source>
        <dbReference type="ARBA" id="ARBA00022692"/>
    </source>
</evidence>
<evidence type="ECO:0000256" key="5">
    <source>
        <dbReference type="ARBA" id="ARBA00022781"/>
    </source>
</evidence>
<feature type="coiled-coil region" evidence="10">
    <location>
        <begin position="44"/>
        <end position="126"/>
    </location>
</feature>
<keyword evidence="6 9" id="KW-1133">Transmembrane helix</keyword>
<keyword evidence="8 9" id="KW-0472">Membrane</keyword>
<feature type="transmembrane region" description="Helical" evidence="9">
    <location>
        <begin position="409"/>
        <end position="433"/>
    </location>
</feature>
<sequence length="834" mass="93882">MGSLWRSQEMRLAQLIVQSDAVYETVSALGELGLVQFRDLNPDVNAFQRKYVNEVRRCDEMERKLRFFEAEVEKAGMQVSGAAAAATSAAPDVKEMQSMEAEFEQLEREMREINGNEQTLRKQELELTELSAILSKTAVFFDEAEAAGGTVRTADGSASSAATPLLSAEEDRSGQLGFVTGVIAREKLPGFERLLWRACRGNVFLREVDISEAVVDPVSGEEVHKKVFIVFFQGGELGARVRKICEGYDATIYPCPDTAAQRRELDIKVKTRIEDLQSVLHRTAEHRRQVLARSAFKLGAWLVKVTKIKSIYHTMNKFDIDVARNCLVAECWYPAASQGEIKEALRRGAERSATDVPTVLSDIPTHEQPPTYFATNKFTSGFQSIVDAYGIASYREVNPTPFTIITFPFLFAVMFGDFGHGTIMALIAFFLIYKEKKLASFDGGEIWDTMYGGRYIIFLMGLFSIYTGFIYNDIFSKSITLGGSGWKVPDAQAQAYFNDHSIEIDLLAPDATSDNDFRYPYVFGIDPIWQVTENKLTFTNSYKMKLSVILGIGQMLFGVILSLANHRFFRKPLRVFHEFIPQVLFLTCIFGYLVIMIFYKWTTPIQDFPNKNPPSLLLMLINMFLQFGAPPDDGEVLYGAADGSTQQYTQMILVVVAVVCVPWMLFVRPCILRARMKRAAERGIGAHEMPHDDENVKDAEINGPVAHGDEDHSFGAIMVHQAIHTIEFCLGCISNTASYLRLWALSLAHAQLSDVLWEMVLQTGFSSWWMLYLTFAAWAALTIAVLLIMEGLSAFLHALRLHWVEFQNKFYEGTGIKFAPFSFRRILAGEEDEA</sequence>
<dbReference type="AlphaFoldDB" id="A9UY82"/>
<accession>A9UY82</accession>
<evidence type="ECO:0000313" key="12">
    <source>
        <dbReference type="Proteomes" id="UP000001357"/>
    </source>
</evidence>
<evidence type="ECO:0000256" key="8">
    <source>
        <dbReference type="ARBA" id="ARBA00023136"/>
    </source>
</evidence>
<dbReference type="Pfam" id="PF01496">
    <property type="entry name" value="V_ATPase_I"/>
    <property type="match status" value="1"/>
</dbReference>
<dbReference type="PANTHER" id="PTHR11629:SF63">
    <property type="entry name" value="V-TYPE PROTON ATPASE SUBUNIT A"/>
    <property type="match status" value="1"/>
</dbReference>
<protein>
    <recommendedName>
        <fullName evidence="9">V-type proton ATPase subunit a</fullName>
    </recommendedName>
</protein>
<dbReference type="PIRSF" id="PIRSF001293">
    <property type="entry name" value="ATP6V0A1"/>
    <property type="match status" value="1"/>
</dbReference>
<evidence type="ECO:0000256" key="6">
    <source>
        <dbReference type="ARBA" id="ARBA00022989"/>
    </source>
</evidence>
<dbReference type="GO" id="GO:0051117">
    <property type="term" value="F:ATPase binding"/>
    <property type="evidence" value="ECO:0000318"/>
    <property type="project" value="GO_Central"/>
</dbReference>
<keyword evidence="12" id="KW-1185">Reference proteome</keyword>
<feature type="transmembrane region" description="Helical" evidence="9">
    <location>
        <begin position="453"/>
        <end position="471"/>
    </location>
</feature>
<dbReference type="PANTHER" id="PTHR11629">
    <property type="entry name" value="VACUOLAR PROTON ATPASES"/>
    <property type="match status" value="1"/>
</dbReference>
<keyword evidence="10" id="KW-0175">Coiled coil</keyword>
<keyword evidence="7 9" id="KW-0406">Ion transport</keyword>
<evidence type="ECO:0000256" key="10">
    <source>
        <dbReference type="SAM" id="Coils"/>
    </source>
</evidence>
<comment type="function">
    <text evidence="9">Essential component of the vacuolar proton pump (V-ATPase), a multimeric enzyme that catalyzes the translocation of protons across the membranes. Required for assembly and activity of the V-ATPase.</text>
</comment>
<keyword evidence="3 9" id="KW-0813">Transport</keyword>
<keyword evidence="4 9" id="KW-0812">Transmembrane</keyword>
<dbReference type="GO" id="GO:0007035">
    <property type="term" value="P:vacuolar acidification"/>
    <property type="evidence" value="ECO:0000318"/>
    <property type="project" value="GO_Central"/>
</dbReference>
<evidence type="ECO:0000256" key="2">
    <source>
        <dbReference type="ARBA" id="ARBA00009904"/>
    </source>
</evidence>
<proteinExistence type="inferred from homology"/>
<evidence type="ECO:0000256" key="3">
    <source>
        <dbReference type="ARBA" id="ARBA00022448"/>
    </source>
</evidence>
<dbReference type="EMBL" id="CH991549">
    <property type="protein sequence ID" value="EDQ89979.1"/>
    <property type="molecule type" value="Genomic_DNA"/>
</dbReference>
<dbReference type="InterPro" id="IPR026028">
    <property type="entry name" value="V-type_ATPase_116kDa_su_euka"/>
</dbReference>
<evidence type="ECO:0000256" key="1">
    <source>
        <dbReference type="ARBA" id="ARBA00004141"/>
    </source>
</evidence>
<gene>
    <name evidence="11" type="ORF">MONBRDRAFT_18895</name>
</gene>
<evidence type="ECO:0000313" key="11">
    <source>
        <dbReference type="EMBL" id="EDQ89979.1"/>
    </source>
</evidence>
<organism evidence="11 12">
    <name type="scientific">Monosiga brevicollis</name>
    <name type="common">Choanoflagellate</name>
    <dbReference type="NCBI Taxonomy" id="81824"/>
    <lineage>
        <taxon>Eukaryota</taxon>
        <taxon>Choanoflagellata</taxon>
        <taxon>Craspedida</taxon>
        <taxon>Salpingoecidae</taxon>
        <taxon>Monosiga</taxon>
    </lineage>
</organism>
<keyword evidence="5 9" id="KW-0375">Hydrogen ion transport</keyword>
<dbReference type="GO" id="GO:0005886">
    <property type="term" value="C:plasma membrane"/>
    <property type="evidence" value="ECO:0000318"/>
    <property type="project" value="GO_Central"/>
</dbReference>
<dbReference type="RefSeq" id="XP_001745401.1">
    <property type="nucleotide sequence ID" value="XM_001745349.1"/>
</dbReference>
<dbReference type="GeneID" id="5890496"/>
<reference evidence="11 12" key="1">
    <citation type="journal article" date="2008" name="Nature">
        <title>The genome of the choanoflagellate Monosiga brevicollis and the origin of metazoans.</title>
        <authorList>
            <consortium name="JGI Sequencing"/>
            <person name="King N."/>
            <person name="Westbrook M.J."/>
            <person name="Young S.L."/>
            <person name="Kuo A."/>
            <person name="Abedin M."/>
            <person name="Chapman J."/>
            <person name="Fairclough S."/>
            <person name="Hellsten U."/>
            <person name="Isogai Y."/>
            <person name="Letunic I."/>
            <person name="Marr M."/>
            <person name="Pincus D."/>
            <person name="Putnam N."/>
            <person name="Rokas A."/>
            <person name="Wright K.J."/>
            <person name="Zuzow R."/>
            <person name="Dirks W."/>
            <person name="Good M."/>
            <person name="Goodstein D."/>
            <person name="Lemons D."/>
            <person name="Li W."/>
            <person name="Lyons J.B."/>
            <person name="Morris A."/>
            <person name="Nichols S."/>
            <person name="Richter D.J."/>
            <person name="Salamov A."/>
            <person name="Bork P."/>
            <person name="Lim W.A."/>
            <person name="Manning G."/>
            <person name="Miller W.T."/>
            <person name="McGinnis W."/>
            <person name="Shapiro H."/>
            <person name="Tjian R."/>
            <person name="Grigoriev I.V."/>
            <person name="Rokhsar D."/>
        </authorList>
    </citation>
    <scope>NUCLEOTIDE SEQUENCE [LARGE SCALE GENOMIC DNA]</scope>
    <source>
        <strain evidence="12">MX1 / ATCC 50154</strain>
    </source>
</reference>
<feature type="transmembrane region" description="Helical" evidence="9">
    <location>
        <begin position="579"/>
        <end position="599"/>
    </location>
</feature>
<comment type="subcellular location">
    <subcellularLocation>
        <location evidence="1">Membrane</location>
        <topology evidence="1">Multi-pass membrane protein</topology>
    </subcellularLocation>
</comment>
<dbReference type="GO" id="GO:0000220">
    <property type="term" value="C:vacuolar proton-transporting V-type ATPase, V0 domain"/>
    <property type="evidence" value="ECO:0007669"/>
    <property type="project" value="InterPro"/>
</dbReference>
<dbReference type="FunCoup" id="A9UY82">
    <property type="interactions" value="1390"/>
</dbReference>
<feature type="transmembrane region" description="Helical" evidence="9">
    <location>
        <begin position="648"/>
        <end position="667"/>
    </location>
</feature>